<dbReference type="SUPFAM" id="SSF50182">
    <property type="entry name" value="Sm-like ribonucleoproteins"/>
    <property type="match status" value="1"/>
</dbReference>
<keyword evidence="2" id="KW-0812">Transmembrane</keyword>
<keyword evidence="4" id="KW-0418">Kinase</keyword>
<dbReference type="GO" id="GO:0005262">
    <property type="term" value="F:calcium channel activity"/>
    <property type="evidence" value="ECO:0007669"/>
    <property type="project" value="TreeGrafter"/>
</dbReference>
<dbReference type="InterPro" id="IPR010920">
    <property type="entry name" value="LSM_dom_sf"/>
</dbReference>
<sequence length="512" mass="56848">MKNCVEVKMDKRGNSEATLSSMKFVGNSQVKQLGDKVSSTIRSLTSEKIRKTVFRQDPIHSTVINALENKQSSEALARRLWFSFVREGKTLITSHDLVETLGATNHKHALEAFEMFDQDVNANISLEDMVHKTVDIGEERRAIFGGIRNIGDTVKAFDKVLLVVVAILTVFIFVAFFKQNVITVLAAASAAILSLSFAFSATAQEFLGSCIFLFVKHPYDVGDRVDVNRSWAVIEPLVVEEISLLYTVFRGIDTMKIVQAPNIQLNDVWIDNFSRSGAMVEKIAVDVSFDTTAEDIELLREEMETFVNAPENCRDFQSDFNITCGGVGNLDKLTLHATIKHKSNWHNEAIRTQRRSKFMTTFAGALRKIPIYPPGGGFEPLGGHSNPTYTVAVTDKFASQSRRKAAEAKVAARFDQARRMSNSYTSGSDGRRDTEHTLGGHASILELRRRSGEIIDAQTRQAEPFSAFPSDEASSSATISRAASIPVSPMGSNYDIEAQLGTNPRDLERHYY</sequence>
<dbReference type="AlphaFoldDB" id="A0A162KHQ0"/>
<reference evidence="4 5" key="1">
    <citation type="journal article" date="2016" name="Genome Biol. Evol.">
        <title>Divergent and convergent evolution of fungal pathogenicity.</title>
        <authorList>
            <person name="Shang Y."/>
            <person name="Xiao G."/>
            <person name="Zheng P."/>
            <person name="Cen K."/>
            <person name="Zhan S."/>
            <person name="Wang C."/>
        </authorList>
    </citation>
    <scope>NUCLEOTIDE SEQUENCE [LARGE SCALE GENOMIC DNA]</scope>
    <source>
        <strain evidence="4 5">RCEF 1005</strain>
    </source>
</reference>
<evidence type="ECO:0000256" key="2">
    <source>
        <dbReference type="SAM" id="Phobius"/>
    </source>
</evidence>
<dbReference type="InterPro" id="IPR006685">
    <property type="entry name" value="MscS_channel_2nd"/>
</dbReference>
<dbReference type="Proteomes" id="UP000076881">
    <property type="component" value="Unassembled WGS sequence"/>
</dbReference>
<feature type="region of interest" description="Disordered" evidence="1">
    <location>
        <begin position="460"/>
        <end position="512"/>
    </location>
</feature>
<feature type="transmembrane region" description="Helical" evidence="2">
    <location>
        <begin position="160"/>
        <end position="177"/>
    </location>
</feature>
<dbReference type="GO" id="GO:0016020">
    <property type="term" value="C:membrane"/>
    <property type="evidence" value="ECO:0007669"/>
    <property type="project" value="InterPro"/>
</dbReference>
<keyword evidence="2" id="KW-1133">Transmembrane helix</keyword>
<feature type="domain" description="Mechanosensitive ion channel MscS" evidence="3">
    <location>
        <begin position="205"/>
        <end position="275"/>
    </location>
</feature>
<protein>
    <submittedName>
        <fullName evidence="4">Serine/threonine protein kinase</fullName>
    </submittedName>
</protein>
<dbReference type="GO" id="GO:0004674">
    <property type="term" value="F:protein serine/threonine kinase activity"/>
    <property type="evidence" value="ECO:0007669"/>
    <property type="project" value="UniProtKB-KW"/>
</dbReference>
<feature type="compositionally biased region" description="Low complexity" evidence="1">
    <location>
        <begin position="473"/>
        <end position="485"/>
    </location>
</feature>
<evidence type="ECO:0000259" key="3">
    <source>
        <dbReference type="Pfam" id="PF00924"/>
    </source>
</evidence>
<name>A0A162KHQ0_CORDF</name>
<dbReference type="Pfam" id="PF00924">
    <property type="entry name" value="MS_channel_2nd"/>
    <property type="match status" value="1"/>
</dbReference>
<dbReference type="OrthoDB" id="544685at2759"/>
<proteinExistence type="predicted"/>
<keyword evidence="4" id="KW-0808">Transferase</keyword>
<gene>
    <name evidence="4" type="ORF">LEL_07056</name>
</gene>
<feature type="compositionally biased region" description="Basic and acidic residues" evidence="1">
    <location>
        <begin position="429"/>
        <end position="438"/>
    </location>
</feature>
<feature type="transmembrane region" description="Helical" evidence="2">
    <location>
        <begin position="184"/>
        <end position="203"/>
    </location>
</feature>
<keyword evidence="4" id="KW-0723">Serine/threonine-protein kinase</keyword>
<keyword evidence="2" id="KW-0472">Membrane</keyword>
<keyword evidence="5" id="KW-1185">Reference proteome</keyword>
<dbReference type="GO" id="GO:0006874">
    <property type="term" value="P:intracellular calcium ion homeostasis"/>
    <property type="evidence" value="ECO:0007669"/>
    <property type="project" value="TreeGrafter"/>
</dbReference>
<evidence type="ECO:0000256" key="1">
    <source>
        <dbReference type="SAM" id="MobiDB-lite"/>
    </source>
</evidence>
<evidence type="ECO:0000313" key="4">
    <source>
        <dbReference type="EMBL" id="OAA75068.1"/>
    </source>
</evidence>
<organism evidence="4 5">
    <name type="scientific">Akanthomyces lecanii RCEF 1005</name>
    <dbReference type="NCBI Taxonomy" id="1081108"/>
    <lineage>
        <taxon>Eukaryota</taxon>
        <taxon>Fungi</taxon>
        <taxon>Dikarya</taxon>
        <taxon>Ascomycota</taxon>
        <taxon>Pezizomycotina</taxon>
        <taxon>Sordariomycetes</taxon>
        <taxon>Hypocreomycetidae</taxon>
        <taxon>Hypocreales</taxon>
        <taxon>Cordycipitaceae</taxon>
        <taxon>Akanthomyces</taxon>
        <taxon>Cordyceps confragosa</taxon>
    </lineage>
</organism>
<evidence type="ECO:0000313" key="5">
    <source>
        <dbReference type="Proteomes" id="UP000076881"/>
    </source>
</evidence>
<dbReference type="EMBL" id="AZHF01000005">
    <property type="protein sequence ID" value="OAA75068.1"/>
    <property type="molecule type" value="Genomic_DNA"/>
</dbReference>
<feature type="region of interest" description="Disordered" evidence="1">
    <location>
        <begin position="419"/>
        <end position="443"/>
    </location>
</feature>
<comment type="caution">
    <text evidence="4">The sequence shown here is derived from an EMBL/GenBank/DDBJ whole genome shotgun (WGS) entry which is preliminary data.</text>
</comment>
<dbReference type="PANTHER" id="PTHR31323:SF14">
    <property type="entry name" value="MECHANOSENSITIVE ION CHANNEL PROTEIN MSY2"/>
    <property type="match status" value="1"/>
</dbReference>
<dbReference type="PANTHER" id="PTHR31323">
    <property type="entry name" value="MECHANOSENSITIVE ION CHANNEL PROTEIN MSY2"/>
    <property type="match status" value="1"/>
</dbReference>
<accession>A0A162KHQ0</accession>
<feature type="compositionally biased region" description="Polar residues" evidence="1">
    <location>
        <begin position="419"/>
        <end position="428"/>
    </location>
</feature>